<evidence type="ECO:0000313" key="5">
    <source>
        <dbReference type="Proteomes" id="UP000295293"/>
    </source>
</evidence>
<dbReference type="SMART" id="SM00530">
    <property type="entry name" value="HTH_XRE"/>
    <property type="match status" value="1"/>
</dbReference>
<dbReference type="EMBL" id="SNZH01000003">
    <property type="protein sequence ID" value="TDR46655.1"/>
    <property type="molecule type" value="Genomic_DNA"/>
</dbReference>
<dbReference type="PROSITE" id="PS50943">
    <property type="entry name" value="HTH_CROC1"/>
    <property type="match status" value="1"/>
</dbReference>
<dbReference type="Pfam" id="PF01381">
    <property type="entry name" value="HTH_3"/>
    <property type="match status" value="1"/>
</dbReference>
<organism evidence="4 5">
    <name type="scientific">Tahibacter aquaticus</name>
    <dbReference type="NCBI Taxonomy" id="520092"/>
    <lineage>
        <taxon>Bacteria</taxon>
        <taxon>Pseudomonadati</taxon>
        <taxon>Pseudomonadota</taxon>
        <taxon>Gammaproteobacteria</taxon>
        <taxon>Lysobacterales</taxon>
        <taxon>Rhodanobacteraceae</taxon>
        <taxon>Tahibacter</taxon>
    </lineage>
</organism>
<dbReference type="InterPro" id="IPR001387">
    <property type="entry name" value="Cro/C1-type_HTH"/>
</dbReference>
<dbReference type="Proteomes" id="UP000295293">
    <property type="component" value="Unassembled WGS sequence"/>
</dbReference>
<dbReference type="Gene3D" id="1.10.260.40">
    <property type="entry name" value="lambda repressor-like DNA-binding domains"/>
    <property type="match status" value="1"/>
</dbReference>
<dbReference type="RefSeq" id="WP_208113524.1">
    <property type="nucleotide sequence ID" value="NZ_SNZH01000003.1"/>
</dbReference>
<name>A0A4R6Z4P9_9GAMM</name>
<dbReference type="InterPro" id="IPR010982">
    <property type="entry name" value="Lambda_DNA-bd_dom_sf"/>
</dbReference>
<keyword evidence="1" id="KW-0175">Coiled coil</keyword>
<evidence type="ECO:0000313" key="4">
    <source>
        <dbReference type="EMBL" id="TDR46655.1"/>
    </source>
</evidence>
<feature type="compositionally biased region" description="Low complexity" evidence="2">
    <location>
        <begin position="236"/>
        <end position="247"/>
    </location>
</feature>
<reference evidence="4 5" key="1">
    <citation type="submission" date="2019-03" db="EMBL/GenBank/DDBJ databases">
        <title>Genomic Encyclopedia of Type Strains, Phase IV (KMG-IV): sequencing the most valuable type-strain genomes for metagenomic binning, comparative biology and taxonomic classification.</title>
        <authorList>
            <person name="Goeker M."/>
        </authorList>
    </citation>
    <scope>NUCLEOTIDE SEQUENCE [LARGE SCALE GENOMIC DNA]</scope>
    <source>
        <strain evidence="4 5">DSM 21667</strain>
    </source>
</reference>
<dbReference type="SUPFAM" id="SSF47413">
    <property type="entry name" value="lambda repressor-like DNA-binding domains"/>
    <property type="match status" value="1"/>
</dbReference>
<evidence type="ECO:0000256" key="1">
    <source>
        <dbReference type="SAM" id="Coils"/>
    </source>
</evidence>
<evidence type="ECO:0000259" key="3">
    <source>
        <dbReference type="PROSITE" id="PS50943"/>
    </source>
</evidence>
<feature type="coiled-coil region" evidence="1">
    <location>
        <begin position="31"/>
        <end position="58"/>
    </location>
</feature>
<comment type="caution">
    <text evidence="4">The sequence shown here is derived from an EMBL/GenBank/DDBJ whole genome shotgun (WGS) entry which is preliminary data.</text>
</comment>
<sequence>MPNIATAFKDEISRLCRKEMRKHLEPLRKASVIYRKEISALKRKLQESERRVGALAKRGPKVAAEAADSSSERQTRFVAKGLKSLRTRLGLSAAELAGLLGVTGQSVYNWEQKKSTPRAAQLAQLAELRSLGKKAVRARLDGGGESEVSEEATDKPRRGRPRKDAAVAAEAPRRRGRKPRVAAEAAEATPRKRGRKPRSEAVTEQAAAPRRGRKPRVAAEAVEAAPRKRGRKPRAAAETVETAAAGE</sequence>
<accession>A0A4R6Z4P9</accession>
<keyword evidence="5" id="KW-1185">Reference proteome</keyword>
<dbReference type="CDD" id="cd00093">
    <property type="entry name" value="HTH_XRE"/>
    <property type="match status" value="1"/>
</dbReference>
<gene>
    <name evidence="4" type="ORF">DFR29_103191</name>
</gene>
<proteinExistence type="predicted"/>
<dbReference type="AlphaFoldDB" id="A0A4R6Z4P9"/>
<evidence type="ECO:0000256" key="2">
    <source>
        <dbReference type="SAM" id="MobiDB-lite"/>
    </source>
</evidence>
<dbReference type="GO" id="GO:0003677">
    <property type="term" value="F:DNA binding"/>
    <property type="evidence" value="ECO:0007669"/>
    <property type="project" value="InterPro"/>
</dbReference>
<protein>
    <submittedName>
        <fullName evidence="4">Helix-turn-helix protein</fullName>
    </submittedName>
</protein>
<feature type="domain" description="HTH cro/C1-type" evidence="3">
    <location>
        <begin position="82"/>
        <end position="128"/>
    </location>
</feature>
<feature type="region of interest" description="Disordered" evidence="2">
    <location>
        <begin position="136"/>
        <end position="247"/>
    </location>
</feature>